<dbReference type="PANTHER" id="PTHR30346:SF0">
    <property type="entry name" value="HCA OPERON TRANSCRIPTIONAL ACTIVATOR HCAR"/>
    <property type="match status" value="1"/>
</dbReference>
<name>A0ABN2SP34_9PSEU</name>
<feature type="domain" description="HTH lysR-type" evidence="5">
    <location>
        <begin position="12"/>
        <end position="69"/>
    </location>
</feature>
<evidence type="ECO:0000256" key="2">
    <source>
        <dbReference type="ARBA" id="ARBA00023015"/>
    </source>
</evidence>
<dbReference type="PROSITE" id="PS50931">
    <property type="entry name" value="HTH_LYSR"/>
    <property type="match status" value="1"/>
</dbReference>
<dbReference type="EMBL" id="BAAANN010000054">
    <property type="protein sequence ID" value="GAA1990059.1"/>
    <property type="molecule type" value="Genomic_DNA"/>
</dbReference>
<dbReference type="RefSeq" id="WP_344430912.1">
    <property type="nucleotide sequence ID" value="NZ_BAAANN010000054.1"/>
</dbReference>
<organism evidence="6 7">
    <name type="scientific">Amycolatopsis minnesotensis</name>
    <dbReference type="NCBI Taxonomy" id="337894"/>
    <lineage>
        <taxon>Bacteria</taxon>
        <taxon>Bacillati</taxon>
        <taxon>Actinomycetota</taxon>
        <taxon>Actinomycetes</taxon>
        <taxon>Pseudonocardiales</taxon>
        <taxon>Pseudonocardiaceae</taxon>
        <taxon>Amycolatopsis</taxon>
    </lineage>
</organism>
<dbReference type="InterPro" id="IPR036390">
    <property type="entry name" value="WH_DNA-bd_sf"/>
</dbReference>
<keyword evidence="3" id="KW-0238">DNA-binding</keyword>
<dbReference type="InterPro" id="IPR005119">
    <property type="entry name" value="LysR_subst-bd"/>
</dbReference>
<evidence type="ECO:0000313" key="7">
    <source>
        <dbReference type="Proteomes" id="UP001501116"/>
    </source>
</evidence>
<dbReference type="SUPFAM" id="SSF46785">
    <property type="entry name" value="Winged helix' DNA-binding domain"/>
    <property type="match status" value="1"/>
</dbReference>
<protein>
    <submittedName>
        <fullName evidence="6">LysR substrate-binding domain-containing protein</fullName>
    </submittedName>
</protein>
<sequence length="357" mass="38973">MGTINAVPSAEFDLRLARYFTVVAEQQHFGRAAELLHITQPSLSRQIRTLEQRVGARLLDRDRQGTRLTPAGAAFLPHARQLLAVAATAAADARAAALPSRVTVGYTRGLIITPAVRHLRHHHPEAEVQTLHLELPEVRTALFGHRVDAVVTRLPFATDGLCVTVLHREPRVLLVAGDHRLTGRESVTLDDIATEPMPRLPDAEWDSFWRVDPRPDGTPAPDGPLAGHLEDLLELIASGQAVAIVPAGLRADSTRPDLTTIPLHGVEPSQVVLATRVGDTAPWWPRSTDPSKPNWSRRATSVLSRRFVDSLSVWGMGDGRGPKLASLELTQAERDTLPGRVRRGKTTQALATRARPS</sequence>
<dbReference type="Gene3D" id="3.40.190.10">
    <property type="entry name" value="Periplasmic binding protein-like II"/>
    <property type="match status" value="2"/>
</dbReference>
<keyword evidence="2" id="KW-0805">Transcription regulation</keyword>
<evidence type="ECO:0000259" key="5">
    <source>
        <dbReference type="PROSITE" id="PS50931"/>
    </source>
</evidence>
<evidence type="ECO:0000256" key="4">
    <source>
        <dbReference type="ARBA" id="ARBA00023163"/>
    </source>
</evidence>
<evidence type="ECO:0000256" key="3">
    <source>
        <dbReference type="ARBA" id="ARBA00023125"/>
    </source>
</evidence>
<dbReference type="SUPFAM" id="SSF53850">
    <property type="entry name" value="Periplasmic binding protein-like II"/>
    <property type="match status" value="1"/>
</dbReference>
<dbReference type="InterPro" id="IPR000847">
    <property type="entry name" value="LysR_HTH_N"/>
</dbReference>
<dbReference type="PRINTS" id="PR00039">
    <property type="entry name" value="HTHLYSR"/>
</dbReference>
<dbReference type="Proteomes" id="UP001501116">
    <property type="component" value="Unassembled WGS sequence"/>
</dbReference>
<reference evidence="6 7" key="1">
    <citation type="journal article" date="2019" name="Int. J. Syst. Evol. Microbiol.">
        <title>The Global Catalogue of Microorganisms (GCM) 10K type strain sequencing project: providing services to taxonomists for standard genome sequencing and annotation.</title>
        <authorList>
            <consortium name="The Broad Institute Genomics Platform"/>
            <consortium name="The Broad Institute Genome Sequencing Center for Infectious Disease"/>
            <person name="Wu L."/>
            <person name="Ma J."/>
        </authorList>
    </citation>
    <scope>NUCLEOTIDE SEQUENCE [LARGE SCALE GENOMIC DNA]</scope>
    <source>
        <strain evidence="6 7">JCM 14545</strain>
    </source>
</reference>
<keyword evidence="4" id="KW-0804">Transcription</keyword>
<evidence type="ECO:0000313" key="6">
    <source>
        <dbReference type="EMBL" id="GAA1990059.1"/>
    </source>
</evidence>
<dbReference type="Pfam" id="PF00126">
    <property type="entry name" value="HTH_1"/>
    <property type="match status" value="1"/>
</dbReference>
<dbReference type="InterPro" id="IPR036388">
    <property type="entry name" value="WH-like_DNA-bd_sf"/>
</dbReference>
<evidence type="ECO:0000256" key="1">
    <source>
        <dbReference type="ARBA" id="ARBA00009437"/>
    </source>
</evidence>
<accession>A0ABN2SP34</accession>
<keyword evidence="7" id="KW-1185">Reference proteome</keyword>
<gene>
    <name evidence="6" type="ORF">GCM10009754_80380</name>
</gene>
<comment type="caution">
    <text evidence="6">The sequence shown here is derived from an EMBL/GenBank/DDBJ whole genome shotgun (WGS) entry which is preliminary data.</text>
</comment>
<dbReference type="PANTHER" id="PTHR30346">
    <property type="entry name" value="TRANSCRIPTIONAL DUAL REGULATOR HCAR-RELATED"/>
    <property type="match status" value="1"/>
</dbReference>
<proteinExistence type="inferred from homology"/>
<dbReference type="Pfam" id="PF03466">
    <property type="entry name" value="LysR_substrate"/>
    <property type="match status" value="1"/>
</dbReference>
<comment type="similarity">
    <text evidence="1">Belongs to the LysR transcriptional regulatory family.</text>
</comment>
<dbReference type="Gene3D" id="1.10.10.10">
    <property type="entry name" value="Winged helix-like DNA-binding domain superfamily/Winged helix DNA-binding domain"/>
    <property type="match status" value="1"/>
</dbReference>